<dbReference type="GO" id="GO:0016491">
    <property type="term" value="F:oxidoreductase activity"/>
    <property type="evidence" value="ECO:0007669"/>
    <property type="project" value="UniProtKB-KW"/>
</dbReference>
<proteinExistence type="inferred from homology"/>
<protein>
    <submittedName>
        <fullName evidence="5">NAD-binding protein</fullName>
    </submittedName>
</protein>
<dbReference type="Proteomes" id="UP001221142">
    <property type="component" value="Unassembled WGS sequence"/>
</dbReference>
<name>A0AAD7FK61_9AGAR</name>
<dbReference type="AlphaFoldDB" id="A0AAD7FK61"/>
<evidence type="ECO:0000256" key="4">
    <source>
        <dbReference type="RuleBase" id="RU000363"/>
    </source>
</evidence>
<evidence type="ECO:0000256" key="3">
    <source>
        <dbReference type="ARBA" id="ARBA00023002"/>
    </source>
</evidence>
<dbReference type="GO" id="GO:0005783">
    <property type="term" value="C:endoplasmic reticulum"/>
    <property type="evidence" value="ECO:0007669"/>
    <property type="project" value="TreeGrafter"/>
</dbReference>
<dbReference type="InterPro" id="IPR020904">
    <property type="entry name" value="Sc_DH/Rdtase_CS"/>
</dbReference>
<dbReference type="InterPro" id="IPR036291">
    <property type="entry name" value="NAD(P)-bd_dom_sf"/>
</dbReference>
<keyword evidence="2" id="KW-0521">NADP</keyword>
<sequence>MGSEQTISSSPKSYMPIVLITGCSNGGIGAALCRSFLARGYVVYASARSVEAMSDLVHENVRKLVMDVADDAQVLEETGGIDILVSNAGCVHIGALLDTPFEEGIKVMQTNFFGFVRLVKHVVPHMARRKKGKVVVIGSIYGELATPFEGFYNASKAALHSYAETLRMECQPVGVKVVLVAPGAVKSNIAIKSAYTVPEDSLYKSFEKQINHVRYISQSKDSGVMDTDEYLSLGGFTTVWWFLKWLRRTTAESLIWSMCEKEPKSSSTL</sequence>
<comment type="similarity">
    <text evidence="1 4">Belongs to the short-chain dehydrogenases/reductases (SDR) family.</text>
</comment>
<comment type="caution">
    <text evidence="5">The sequence shown here is derived from an EMBL/GenBank/DDBJ whole genome shotgun (WGS) entry which is preliminary data.</text>
</comment>
<reference evidence="5" key="1">
    <citation type="submission" date="2023-03" db="EMBL/GenBank/DDBJ databases">
        <title>Massive genome expansion in bonnet fungi (Mycena s.s.) driven by repeated elements and novel gene families across ecological guilds.</title>
        <authorList>
            <consortium name="Lawrence Berkeley National Laboratory"/>
            <person name="Harder C.B."/>
            <person name="Miyauchi S."/>
            <person name="Viragh M."/>
            <person name="Kuo A."/>
            <person name="Thoen E."/>
            <person name="Andreopoulos B."/>
            <person name="Lu D."/>
            <person name="Skrede I."/>
            <person name="Drula E."/>
            <person name="Henrissat B."/>
            <person name="Morin E."/>
            <person name="Kohler A."/>
            <person name="Barry K."/>
            <person name="LaButti K."/>
            <person name="Morin E."/>
            <person name="Salamov A."/>
            <person name="Lipzen A."/>
            <person name="Mereny Z."/>
            <person name="Hegedus B."/>
            <person name="Baldrian P."/>
            <person name="Stursova M."/>
            <person name="Weitz H."/>
            <person name="Taylor A."/>
            <person name="Grigoriev I.V."/>
            <person name="Nagy L.G."/>
            <person name="Martin F."/>
            <person name="Kauserud H."/>
        </authorList>
    </citation>
    <scope>NUCLEOTIDE SEQUENCE</scope>
    <source>
        <strain evidence="5">9284</strain>
    </source>
</reference>
<accession>A0AAD7FK61</accession>
<dbReference type="PROSITE" id="PS00061">
    <property type="entry name" value="ADH_SHORT"/>
    <property type="match status" value="1"/>
</dbReference>
<evidence type="ECO:0000313" key="5">
    <source>
        <dbReference type="EMBL" id="KAJ7623598.1"/>
    </source>
</evidence>
<evidence type="ECO:0000313" key="6">
    <source>
        <dbReference type="Proteomes" id="UP001221142"/>
    </source>
</evidence>
<organism evidence="5 6">
    <name type="scientific">Roridomyces roridus</name>
    <dbReference type="NCBI Taxonomy" id="1738132"/>
    <lineage>
        <taxon>Eukaryota</taxon>
        <taxon>Fungi</taxon>
        <taxon>Dikarya</taxon>
        <taxon>Basidiomycota</taxon>
        <taxon>Agaricomycotina</taxon>
        <taxon>Agaricomycetes</taxon>
        <taxon>Agaricomycetidae</taxon>
        <taxon>Agaricales</taxon>
        <taxon>Marasmiineae</taxon>
        <taxon>Mycenaceae</taxon>
        <taxon>Roridomyces</taxon>
    </lineage>
</organism>
<dbReference type="PRINTS" id="PR00081">
    <property type="entry name" value="GDHRDH"/>
</dbReference>
<keyword evidence="6" id="KW-1185">Reference proteome</keyword>
<dbReference type="EMBL" id="JARKIF010000014">
    <property type="protein sequence ID" value="KAJ7623598.1"/>
    <property type="molecule type" value="Genomic_DNA"/>
</dbReference>
<dbReference type="Pfam" id="PF00106">
    <property type="entry name" value="adh_short"/>
    <property type="match status" value="1"/>
</dbReference>
<keyword evidence="3" id="KW-0560">Oxidoreductase</keyword>
<dbReference type="SUPFAM" id="SSF51735">
    <property type="entry name" value="NAD(P)-binding Rossmann-fold domains"/>
    <property type="match status" value="1"/>
</dbReference>
<dbReference type="PANTHER" id="PTHR44169:SF6">
    <property type="entry name" value="NADPH-DEPENDENT 1-ACYLDIHYDROXYACETONE PHOSPHATE REDUCTASE"/>
    <property type="match status" value="1"/>
</dbReference>
<gene>
    <name evidence="5" type="ORF">FB45DRAFT_926186</name>
</gene>
<evidence type="ECO:0000256" key="2">
    <source>
        <dbReference type="ARBA" id="ARBA00022857"/>
    </source>
</evidence>
<dbReference type="InterPro" id="IPR002347">
    <property type="entry name" value="SDR_fam"/>
</dbReference>
<evidence type="ECO:0000256" key="1">
    <source>
        <dbReference type="ARBA" id="ARBA00006484"/>
    </source>
</evidence>
<dbReference type="PRINTS" id="PR00080">
    <property type="entry name" value="SDRFAMILY"/>
</dbReference>
<dbReference type="PANTHER" id="PTHR44169">
    <property type="entry name" value="NADPH-DEPENDENT 1-ACYLDIHYDROXYACETONE PHOSPHATE REDUCTASE"/>
    <property type="match status" value="1"/>
</dbReference>
<dbReference type="Gene3D" id="3.40.50.720">
    <property type="entry name" value="NAD(P)-binding Rossmann-like Domain"/>
    <property type="match status" value="1"/>
</dbReference>